<evidence type="ECO:0000256" key="10">
    <source>
        <dbReference type="SAM" id="SignalP"/>
    </source>
</evidence>
<comment type="caution">
    <text evidence="11">The sequence shown here is derived from an EMBL/GenBank/DDBJ whole genome shotgun (WGS) entry which is preliminary data.</text>
</comment>
<dbReference type="InterPro" id="IPR025993">
    <property type="entry name" value="Ceramide_glucosylTrfase"/>
</dbReference>
<evidence type="ECO:0000256" key="5">
    <source>
        <dbReference type="ARBA" id="ARBA00022679"/>
    </source>
</evidence>
<dbReference type="GO" id="GO:0016020">
    <property type="term" value="C:membrane"/>
    <property type="evidence" value="ECO:0007669"/>
    <property type="project" value="UniProtKB-SubCell"/>
</dbReference>
<proteinExistence type="predicted"/>
<feature type="signal peptide" evidence="10">
    <location>
        <begin position="1"/>
        <end position="20"/>
    </location>
</feature>
<keyword evidence="6 9" id="KW-0812">Transmembrane</keyword>
<comment type="pathway">
    <text evidence="2">Lipid metabolism; sphingolipid metabolism.</text>
</comment>
<feature type="transmembrane region" description="Helical" evidence="9">
    <location>
        <begin position="285"/>
        <end position="306"/>
    </location>
</feature>
<dbReference type="CDD" id="cd02520">
    <property type="entry name" value="Glucosylceramide_synthase"/>
    <property type="match status" value="1"/>
</dbReference>
<keyword evidence="4" id="KW-0328">Glycosyltransferase</keyword>
<evidence type="ECO:0000256" key="9">
    <source>
        <dbReference type="SAM" id="Phobius"/>
    </source>
</evidence>
<reference evidence="11 12" key="1">
    <citation type="submission" date="2012-11" db="EMBL/GenBank/DDBJ databases">
        <title>Whole genome sequence of Gluconacetobacter xylinus NBRC 13693.</title>
        <authorList>
            <person name="Azuma Y."/>
            <person name="Higashiura N."/>
            <person name="Hirakawa H."/>
            <person name="Matsushita K."/>
        </authorList>
    </citation>
    <scope>NUCLEOTIDE SEQUENCE [LARGE SCALE GENOMIC DNA]</scope>
    <source>
        <strain evidence="11 12">NBRC 13693</strain>
    </source>
</reference>
<evidence type="ECO:0000256" key="3">
    <source>
        <dbReference type="ARBA" id="ARBA00004991"/>
    </source>
</evidence>
<keyword evidence="8 9" id="KW-0472">Membrane</keyword>
<name>A0A0D6Q8I5_KOMXY</name>
<dbReference type="InterPro" id="IPR017835">
    <property type="entry name" value="Hopen-assoc_HpnI"/>
</dbReference>
<evidence type="ECO:0000256" key="6">
    <source>
        <dbReference type="ARBA" id="ARBA00022692"/>
    </source>
</evidence>
<evidence type="ECO:0000256" key="4">
    <source>
        <dbReference type="ARBA" id="ARBA00022676"/>
    </source>
</evidence>
<feature type="transmembrane region" description="Helical" evidence="9">
    <location>
        <begin position="312"/>
        <end position="331"/>
    </location>
</feature>
<feature type="transmembrane region" description="Helical" evidence="9">
    <location>
        <begin position="12"/>
        <end position="32"/>
    </location>
</feature>
<protein>
    <submittedName>
        <fullName evidence="11">Ceramide glucosyltransferase</fullName>
    </submittedName>
</protein>
<evidence type="ECO:0000313" key="12">
    <source>
        <dbReference type="Proteomes" id="UP000032683"/>
    </source>
</evidence>
<dbReference type="Pfam" id="PF13506">
    <property type="entry name" value="Glyco_transf_21"/>
    <property type="match status" value="1"/>
</dbReference>
<dbReference type="AlphaFoldDB" id="A0A0D6Q8I5"/>
<dbReference type="Gene3D" id="3.90.550.10">
    <property type="entry name" value="Spore Coat Polysaccharide Biosynthesis Protein SpsA, Chain A"/>
    <property type="match status" value="1"/>
</dbReference>
<dbReference type="PANTHER" id="PTHR12726">
    <property type="entry name" value="CERAMIDE GLUCOSYLTRANSFERASE"/>
    <property type="match status" value="1"/>
</dbReference>
<dbReference type="GO" id="GO:0008120">
    <property type="term" value="F:ceramide glucosyltransferase activity"/>
    <property type="evidence" value="ECO:0007669"/>
    <property type="project" value="TreeGrafter"/>
</dbReference>
<dbReference type="NCBIfam" id="TIGR03472">
    <property type="entry name" value="HpnI"/>
    <property type="match status" value="1"/>
</dbReference>
<evidence type="ECO:0000313" key="11">
    <source>
        <dbReference type="EMBL" id="GAN99111.1"/>
    </source>
</evidence>
<evidence type="ECO:0000256" key="7">
    <source>
        <dbReference type="ARBA" id="ARBA00022989"/>
    </source>
</evidence>
<keyword evidence="5 11" id="KW-0808">Transferase</keyword>
<evidence type="ECO:0000256" key="1">
    <source>
        <dbReference type="ARBA" id="ARBA00004141"/>
    </source>
</evidence>
<accession>A0A0D6Q8I5</accession>
<evidence type="ECO:0000256" key="8">
    <source>
        <dbReference type="ARBA" id="ARBA00023136"/>
    </source>
</evidence>
<dbReference type="EMBL" id="BANJ01000016">
    <property type="protein sequence ID" value="GAN99111.1"/>
    <property type="molecule type" value="Genomic_DNA"/>
</dbReference>
<dbReference type="GO" id="GO:0006679">
    <property type="term" value="P:glucosylceramide biosynthetic process"/>
    <property type="evidence" value="ECO:0007669"/>
    <property type="project" value="TreeGrafter"/>
</dbReference>
<sequence>MSVFNALVSPAGLAATVAAAGCMQAALGTFLVSRFRWQEKRVDRAVPMPPVSVLKPLHGDEPLLEEALESFCTQDYPQMQIVFGVQSEDDAAIPIVHRLMERHPDVNMELVVDPTFHGVNRKIGNLINIMTRVKHDVLVISDSDIHVAPDYLRHVVGALVPSNVGLVTTLYAGLPASPTVPRLLAACQINHNFLPGVMLSRYLGRQDCLGATMALRRSMLEDIGGLEALVPHVADDAILGRYVRDRGKDIAIAACMTWTTVGETSMREVLAHELRWGRTVKTLEPAGYAASAIQLPLFWATVAVLVAPHAAWTWFFFLGAWGWRAVCSFILDRTLAQRSLLPLLLLPLRDWLSAAIMVGSVTGTRVAWRGQTMHVTPHSVMTPRSQPASPGD</sequence>
<dbReference type="RefSeq" id="WP_010515486.1">
    <property type="nucleotide sequence ID" value="NZ_BANJ01000016.1"/>
</dbReference>
<dbReference type="InterPro" id="IPR029044">
    <property type="entry name" value="Nucleotide-diphossugar_trans"/>
</dbReference>
<dbReference type="PANTHER" id="PTHR12726:SF0">
    <property type="entry name" value="CERAMIDE GLUCOSYLTRANSFERASE"/>
    <property type="match status" value="1"/>
</dbReference>
<keyword evidence="7 9" id="KW-1133">Transmembrane helix</keyword>
<feature type="chain" id="PRO_5002310793" evidence="10">
    <location>
        <begin position="21"/>
        <end position="392"/>
    </location>
</feature>
<gene>
    <name evidence="11" type="ORF">Gxy13693_016_054</name>
</gene>
<evidence type="ECO:0000256" key="2">
    <source>
        <dbReference type="ARBA" id="ARBA00004760"/>
    </source>
</evidence>
<comment type="pathway">
    <text evidence="3">Sphingolipid metabolism.</text>
</comment>
<keyword evidence="10" id="KW-0732">Signal</keyword>
<organism evidence="11 12">
    <name type="scientific">Komagataeibacter xylinus NBRC 13693</name>
    <dbReference type="NCBI Taxonomy" id="1234668"/>
    <lineage>
        <taxon>Bacteria</taxon>
        <taxon>Pseudomonadati</taxon>
        <taxon>Pseudomonadota</taxon>
        <taxon>Alphaproteobacteria</taxon>
        <taxon>Acetobacterales</taxon>
        <taxon>Acetobacteraceae</taxon>
        <taxon>Komagataeibacter</taxon>
    </lineage>
</organism>
<comment type="subcellular location">
    <subcellularLocation>
        <location evidence="1">Membrane</location>
        <topology evidence="1">Multi-pass membrane protein</topology>
    </subcellularLocation>
</comment>
<dbReference type="SUPFAM" id="SSF53448">
    <property type="entry name" value="Nucleotide-diphospho-sugar transferases"/>
    <property type="match status" value="1"/>
</dbReference>
<dbReference type="GeneID" id="79187055"/>
<dbReference type="Proteomes" id="UP000032683">
    <property type="component" value="Unassembled WGS sequence"/>
</dbReference>